<accession>A0A812YFD7</accession>
<reference evidence="1" key="1">
    <citation type="submission" date="2021-02" db="EMBL/GenBank/DDBJ databases">
        <authorList>
            <person name="Dougan E. K."/>
            <person name="Rhodes N."/>
            <person name="Thang M."/>
            <person name="Chan C."/>
        </authorList>
    </citation>
    <scope>NUCLEOTIDE SEQUENCE</scope>
</reference>
<feature type="non-terminal residue" evidence="1">
    <location>
        <position position="1"/>
    </location>
</feature>
<evidence type="ECO:0000313" key="2">
    <source>
        <dbReference type="Proteomes" id="UP000649617"/>
    </source>
</evidence>
<sequence length="116" mass="12549">VVECLNDLVTDLDLPQSDEKRLRSEAARVLKKLKAPGGVGLRQDAKACFVRSHAGRIDISFAFCAGAGLDATHAHKAGSEEEDDEGQAAAIGLHDKRGFMFVLLALFDRMILMVIV</sequence>
<organism evidence="1 2">
    <name type="scientific">Symbiodinium pilosum</name>
    <name type="common">Dinoflagellate</name>
    <dbReference type="NCBI Taxonomy" id="2952"/>
    <lineage>
        <taxon>Eukaryota</taxon>
        <taxon>Sar</taxon>
        <taxon>Alveolata</taxon>
        <taxon>Dinophyceae</taxon>
        <taxon>Suessiales</taxon>
        <taxon>Symbiodiniaceae</taxon>
        <taxon>Symbiodinium</taxon>
    </lineage>
</organism>
<dbReference type="AlphaFoldDB" id="A0A812YFD7"/>
<dbReference type="EMBL" id="CAJNIZ010048237">
    <property type="protein sequence ID" value="CAE7785067.1"/>
    <property type="molecule type" value="Genomic_DNA"/>
</dbReference>
<name>A0A812YFD7_SYMPI</name>
<comment type="caution">
    <text evidence="1">The sequence shown here is derived from an EMBL/GenBank/DDBJ whole genome shotgun (WGS) entry which is preliminary data.</text>
</comment>
<evidence type="ECO:0000313" key="1">
    <source>
        <dbReference type="EMBL" id="CAE7785067.1"/>
    </source>
</evidence>
<dbReference type="Proteomes" id="UP000649617">
    <property type="component" value="Unassembled WGS sequence"/>
</dbReference>
<proteinExistence type="predicted"/>
<keyword evidence="2" id="KW-1185">Reference proteome</keyword>
<protein>
    <submittedName>
        <fullName evidence="1">Uncharacterized protein</fullName>
    </submittedName>
</protein>
<gene>
    <name evidence="1" type="ORF">SPIL2461_LOCUS23392</name>
</gene>